<gene>
    <name evidence="6" type="ORF">UPTC3659_0616</name>
</gene>
<dbReference type="EMBL" id="CP007775">
    <property type="protein sequence ID" value="AJD01470.1"/>
    <property type="molecule type" value="Genomic_DNA"/>
</dbReference>
<proteinExistence type="predicted"/>
<keyword evidence="3 4" id="KW-0408">Iron</keyword>
<evidence type="ECO:0000313" key="7">
    <source>
        <dbReference type="Proteomes" id="UP000031130"/>
    </source>
</evidence>
<dbReference type="OrthoDB" id="5328547at2"/>
<dbReference type="PROSITE" id="PS51007">
    <property type="entry name" value="CYTC"/>
    <property type="match status" value="1"/>
</dbReference>
<keyword evidence="1 4" id="KW-0349">Heme</keyword>
<evidence type="ECO:0000259" key="5">
    <source>
        <dbReference type="PROSITE" id="PS51007"/>
    </source>
</evidence>
<dbReference type="Proteomes" id="UP000031130">
    <property type="component" value="Chromosome"/>
</dbReference>
<dbReference type="SUPFAM" id="SSF46626">
    <property type="entry name" value="Cytochrome c"/>
    <property type="match status" value="1"/>
</dbReference>
<dbReference type="KEGG" id="cln:UPTC3659_0616"/>
<dbReference type="GO" id="GO:0046872">
    <property type="term" value="F:metal ion binding"/>
    <property type="evidence" value="ECO:0007669"/>
    <property type="project" value="UniProtKB-KW"/>
</dbReference>
<organism evidence="6 7">
    <name type="scientific">Campylobacter lari NCTC 11845</name>
    <dbReference type="NCBI Taxonomy" id="1388749"/>
    <lineage>
        <taxon>Bacteria</taxon>
        <taxon>Pseudomonadati</taxon>
        <taxon>Campylobacterota</taxon>
        <taxon>Epsilonproteobacteria</taxon>
        <taxon>Campylobacterales</taxon>
        <taxon>Campylobacteraceae</taxon>
        <taxon>Campylobacter</taxon>
    </lineage>
</organism>
<protein>
    <recommendedName>
        <fullName evidence="5">Cytochrome c domain-containing protein</fullName>
    </recommendedName>
</protein>
<accession>A0A0A8HXG8</accession>
<dbReference type="RefSeq" id="WP_039625692.1">
    <property type="nucleotide sequence ID" value="NZ_CP007775.1"/>
</dbReference>
<feature type="domain" description="Cytochrome c" evidence="5">
    <location>
        <begin position="21"/>
        <end position="110"/>
    </location>
</feature>
<name>A0A0A8HXG8_CAMLA</name>
<evidence type="ECO:0000256" key="2">
    <source>
        <dbReference type="ARBA" id="ARBA00022723"/>
    </source>
</evidence>
<dbReference type="HOGENOM" id="CLU_145217_0_0_7"/>
<dbReference type="GO" id="GO:0009055">
    <property type="term" value="F:electron transfer activity"/>
    <property type="evidence" value="ECO:0007669"/>
    <property type="project" value="InterPro"/>
</dbReference>
<evidence type="ECO:0000313" key="6">
    <source>
        <dbReference type="EMBL" id="AJD01470.1"/>
    </source>
</evidence>
<dbReference type="Pfam" id="PF00034">
    <property type="entry name" value="Cytochrom_C"/>
    <property type="match status" value="1"/>
</dbReference>
<evidence type="ECO:0000256" key="4">
    <source>
        <dbReference type="PROSITE-ProRule" id="PRU00433"/>
    </source>
</evidence>
<evidence type="ECO:0000256" key="1">
    <source>
        <dbReference type="ARBA" id="ARBA00022617"/>
    </source>
</evidence>
<reference evidence="6 7" key="1">
    <citation type="journal article" date="2014" name="Genome Biol. Evol.">
        <title>Comparative Genomics of the Campylobacter lari Group.</title>
        <authorList>
            <person name="Miller W.G."/>
            <person name="Yee E."/>
            <person name="Chapman M.H."/>
            <person name="Smith T.P."/>
            <person name="Bono J.L."/>
            <person name="Huynh S."/>
            <person name="Parker C.T."/>
            <person name="Vandamme P."/>
            <person name="Luong K."/>
            <person name="Korlach J."/>
        </authorList>
    </citation>
    <scope>NUCLEOTIDE SEQUENCE [LARGE SCALE GENOMIC DNA]</scope>
    <source>
        <strain evidence="7">RM3659</strain>
    </source>
</reference>
<keyword evidence="2 4" id="KW-0479">Metal-binding</keyword>
<evidence type="ECO:0000256" key="3">
    <source>
        <dbReference type="ARBA" id="ARBA00023004"/>
    </source>
</evidence>
<dbReference type="GO" id="GO:0020037">
    <property type="term" value="F:heme binding"/>
    <property type="evidence" value="ECO:0007669"/>
    <property type="project" value="InterPro"/>
</dbReference>
<dbReference type="AlphaFoldDB" id="A0A0A8HXG8"/>
<dbReference type="Gene3D" id="1.10.760.10">
    <property type="entry name" value="Cytochrome c-like domain"/>
    <property type="match status" value="1"/>
</dbReference>
<dbReference type="InterPro" id="IPR009056">
    <property type="entry name" value="Cyt_c-like_dom"/>
</dbReference>
<dbReference type="InterPro" id="IPR036909">
    <property type="entry name" value="Cyt_c-like_dom_sf"/>
</dbReference>
<sequence>MKIILFLFFIVYGAWAEDFISPKEYQESLYKNPRGISCAKCHGDGGQQILGYYTKNGEKTPFIVPSIKNTPYKRFREILSQPQEAKSIMPTYSLTEDEIKSLYDYITNNKRSKNEKQ</sequence>